<feature type="region of interest" description="Disordered" evidence="1">
    <location>
        <begin position="1"/>
        <end position="20"/>
    </location>
</feature>
<gene>
    <name evidence="2" type="ORF">HYPSUDRAFT_209056</name>
</gene>
<evidence type="ECO:0000313" key="3">
    <source>
        <dbReference type="Proteomes" id="UP000054270"/>
    </source>
</evidence>
<keyword evidence="3" id="KW-1185">Reference proteome</keyword>
<organism evidence="2 3">
    <name type="scientific">Hypholoma sublateritium (strain FD-334 SS-4)</name>
    <dbReference type="NCBI Taxonomy" id="945553"/>
    <lineage>
        <taxon>Eukaryota</taxon>
        <taxon>Fungi</taxon>
        <taxon>Dikarya</taxon>
        <taxon>Basidiomycota</taxon>
        <taxon>Agaricomycotina</taxon>
        <taxon>Agaricomycetes</taxon>
        <taxon>Agaricomycetidae</taxon>
        <taxon>Agaricales</taxon>
        <taxon>Agaricineae</taxon>
        <taxon>Strophariaceae</taxon>
        <taxon>Hypholoma</taxon>
    </lineage>
</organism>
<evidence type="ECO:0000313" key="2">
    <source>
        <dbReference type="EMBL" id="KJA14035.1"/>
    </source>
</evidence>
<sequence>MSATNLPSTRNMYQCSTPQPPCRTADTPCPTAYQDTPAAAVQVRMNTSCGISSGAAVVQRPKSSVRASSFEVGARGVSLHIYAASHAVGLAQGAASAMRRLRACIAPPADNAPGGHVAVARWHCGRDGEHDGAGAPLHACARRRRVGVDFERRTRRSGDGVRCGEYDSGRLLVDASGGGAEGGSAARDGTGDDTPPLRLLPLYG</sequence>
<name>A0A0D2P015_HYPSF</name>
<accession>A0A0D2P015</accession>
<protein>
    <submittedName>
        <fullName evidence="2">Uncharacterized protein</fullName>
    </submittedName>
</protein>
<dbReference type="Proteomes" id="UP000054270">
    <property type="component" value="Unassembled WGS sequence"/>
</dbReference>
<dbReference type="EMBL" id="KN817698">
    <property type="protein sequence ID" value="KJA14035.1"/>
    <property type="molecule type" value="Genomic_DNA"/>
</dbReference>
<feature type="compositionally biased region" description="Polar residues" evidence="1">
    <location>
        <begin position="1"/>
        <end position="17"/>
    </location>
</feature>
<evidence type="ECO:0000256" key="1">
    <source>
        <dbReference type="SAM" id="MobiDB-lite"/>
    </source>
</evidence>
<feature type="region of interest" description="Disordered" evidence="1">
    <location>
        <begin position="174"/>
        <end position="197"/>
    </location>
</feature>
<proteinExistence type="predicted"/>
<reference evidence="3" key="1">
    <citation type="submission" date="2014-04" db="EMBL/GenBank/DDBJ databases">
        <title>Evolutionary Origins and Diversification of the Mycorrhizal Mutualists.</title>
        <authorList>
            <consortium name="DOE Joint Genome Institute"/>
            <consortium name="Mycorrhizal Genomics Consortium"/>
            <person name="Kohler A."/>
            <person name="Kuo A."/>
            <person name="Nagy L.G."/>
            <person name="Floudas D."/>
            <person name="Copeland A."/>
            <person name="Barry K.W."/>
            <person name="Cichocki N."/>
            <person name="Veneault-Fourrey C."/>
            <person name="LaButti K."/>
            <person name="Lindquist E.A."/>
            <person name="Lipzen A."/>
            <person name="Lundell T."/>
            <person name="Morin E."/>
            <person name="Murat C."/>
            <person name="Riley R."/>
            <person name="Ohm R."/>
            <person name="Sun H."/>
            <person name="Tunlid A."/>
            <person name="Henrissat B."/>
            <person name="Grigoriev I.V."/>
            <person name="Hibbett D.S."/>
            <person name="Martin F."/>
        </authorList>
    </citation>
    <scope>NUCLEOTIDE SEQUENCE [LARGE SCALE GENOMIC DNA]</scope>
    <source>
        <strain evidence="3">FD-334 SS-4</strain>
    </source>
</reference>
<dbReference type="AlphaFoldDB" id="A0A0D2P015"/>